<accession>A0A9D4I2N7</accession>
<proteinExistence type="predicted"/>
<organism evidence="1 2">
    <name type="scientific">Dreissena polymorpha</name>
    <name type="common">Zebra mussel</name>
    <name type="synonym">Mytilus polymorpha</name>
    <dbReference type="NCBI Taxonomy" id="45954"/>
    <lineage>
        <taxon>Eukaryota</taxon>
        <taxon>Metazoa</taxon>
        <taxon>Spiralia</taxon>
        <taxon>Lophotrochozoa</taxon>
        <taxon>Mollusca</taxon>
        <taxon>Bivalvia</taxon>
        <taxon>Autobranchia</taxon>
        <taxon>Heteroconchia</taxon>
        <taxon>Euheterodonta</taxon>
        <taxon>Imparidentia</taxon>
        <taxon>Neoheterodontei</taxon>
        <taxon>Myida</taxon>
        <taxon>Dreissenoidea</taxon>
        <taxon>Dreissenidae</taxon>
        <taxon>Dreissena</taxon>
    </lineage>
</organism>
<reference evidence="1" key="1">
    <citation type="journal article" date="2019" name="bioRxiv">
        <title>The Genome of the Zebra Mussel, Dreissena polymorpha: A Resource for Invasive Species Research.</title>
        <authorList>
            <person name="McCartney M.A."/>
            <person name="Auch B."/>
            <person name="Kono T."/>
            <person name="Mallez S."/>
            <person name="Zhang Y."/>
            <person name="Obille A."/>
            <person name="Becker A."/>
            <person name="Abrahante J.E."/>
            <person name="Garbe J."/>
            <person name="Badalamenti J.P."/>
            <person name="Herman A."/>
            <person name="Mangelson H."/>
            <person name="Liachko I."/>
            <person name="Sullivan S."/>
            <person name="Sone E.D."/>
            <person name="Koren S."/>
            <person name="Silverstein K.A.T."/>
            <person name="Beckman K.B."/>
            <person name="Gohl D.M."/>
        </authorList>
    </citation>
    <scope>NUCLEOTIDE SEQUENCE</scope>
    <source>
        <strain evidence="1">Duluth1</strain>
        <tissue evidence="1">Whole animal</tissue>
    </source>
</reference>
<protein>
    <submittedName>
        <fullName evidence="1">Uncharacterized protein</fullName>
    </submittedName>
</protein>
<evidence type="ECO:0000313" key="1">
    <source>
        <dbReference type="EMBL" id="KAH3740216.1"/>
    </source>
</evidence>
<comment type="caution">
    <text evidence="1">The sequence shown here is derived from an EMBL/GenBank/DDBJ whole genome shotgun (WGS) entry which is preliminary data.</text>
</comment>
<dbReference type="Proteomes" id="UP000828390">
    <property type="component" value="Unassembled WGS sequence"/>
</dbReference>
<sequence>MVIGIIASLVYRRARHKEASMRDVAVVRPFRSVEKRHGGGVEDKRQMVDDSCDDTQINLFTHILKVFF</sequence>
<evidence type="ECO:0000313" key="2">
    <source>
        <dbReference type="Proteomes" id="UP000828390"/>
    </source>
</evidence>
<keyword evidence="2" id="KW-1185">Reference proteome</keyword>
<name>A0A9D4I2N7_DREPO</name>
<reference evidence="1" key="2">
    <citation type="submission" date="2020-11" db="EMBL/GenBank/DDBJ databases">
        <authorList>
            <person name="McCartney M.A."/>
            <person name="Auch B."/>
            <person name="Kono T."/>
            <person name="Mallez S."/>
            <person name="Becker A."/>
            <person name="Gohl D.M."/>
            <person name="Silverstein K.A.T."/>
            <person name="Koren S."/>
            <person name="Bechman K.B."/>
            <person name="Herman A."/>
            <person name="Abrahante J.E."/>
            <person name="Garbe J."/>
        </authorList>
    </citation>
    <scope>NUCLEOTIDE SEQUENCE</scope>
    <source>
        <strain evidence="1">Duluth1</strain>
        <tissue evidence="1">Whole animal</tissue>
    </source>
</reference>
<gene>
    <name evidence="1" type="ORF">DPMN_046915</name>
</gene>
<dbReference type="EMBL" id="JAIWYP010000011">
    <property type="protein sequence ID" value="KAH3740216.1"/>
    <property type="molecule type" value="Genomic_DNA"/>
</dbReference>
<dbReference type="AlphaFoldDB" id="A0A9D4I2N7"/>